<dbReference type="Pfam" id="PF00587">
    <property type="entry name" value="tRNA-synt_2b"/>
    <property type="match status" value="1"/>
</dbReference>
<dbReference type="EC" id="6.1.1.11" evidence="1"/>
<dbReference type="GO" id="GO:0005524">
    <property type="term" value="F:ATP binding"/>
    <property type="evidence" value="ECO:0007669"/>
    <property type="project" value="UniProtKB-KW"/>
</dbReference>
<protein>
    <recommendedName>
        <fullName evidence="1">serine--tRNA ligase</fullName>
        <ecNumber evidence="1">6.1.1.11</ecNumber>
    </recommendedName>
    <alternativeName>
        <fullName evidence="6">Seryl-tRNA synthetase</fullName>
    </alternativeName>
</protein>
<evidence type="ECO:0000256" key="4">
    <source>
        <dbReference type="ARBA" id="ARBA00022840"/>
    </source>
</evidence>
<accession>G3MA28</accession>
<keyword evidence="2" id="KW-0436">Ligase</keyword>
<keyword evidence="9" id="KW-1185">Reference proteome</keyword>
<dbReference type="InterPro" id="IPR002314">
    <property type="entry name" value="aa-tRNA-synt_IIb"/>
</dbReference>
<dbReference type="InterPro" id="IPR045864">
    <property type="entry name" value="aa-tRNA-synth_II/BPL/LPL"/>
</dbReference>
<dbReference type="PANTHER" id="PTHR11778">
    <property type="entry name" value="SERYL-TRNA SYNTHETASE"/>
    <property type="match status" value="1"/>
</dbReference>
<dbReference type="InterPro" id="IPR002317">
    <property type="entry name" value="Ser-tRNA-ligase_type_1"/>
</dbReference>
<dbReference type="RefSeq" id="YP_009015590.1">
    <property type="nucleotide sequence ID" value="NC_023719.1"/>
</dbReference>
<keyword evidence="3" id="KW-0547">Nucleotide-binding</keyword>
<reference evidence="8 9" key="1">
    <citation type="submission" date="2011-09" db="EMBL/GenBank/DDBJ databases">
        <authorList>
            <person name="Pope W.H."/>
            <person name="Pedulla M.L."/>
            <person name="Ford M.E."/>
            <person name="Peebles C.L."/>
            <person name="Hatfull G.H."/>
            <person name="Hendrix R.W."/>
        </authorList>
    </citation>
    <scope>NUCLEOTIDE SEQUENCE [LARGE SCALE GENOMIC DNA]</scope>
    <source>
        <strain evidence="8">G</strain>
    </source>
</reference>
<evidence type="ECO:0000256" key="5">
    <source>
        <dbReference type="ARBA" id="ARBA00023146"/>
    </source>
</evidence>
<dbReference type="EMBL" id="JN638751">
    <property type="protein sequence ID" value="AEO93546.1"/>
    <property type="molecule type" value="Genomic_DNA"/>
</dbReference>
<keyword evidence="5" id="KW-0030">Aminoacyl-tRNA synthetase</keyword>
<dbReference type="GO" id="GO:0004828">
    <property type="term" value="F:serine-tRNA ligase activity"/>
    <property type="evidence" value="ECO:0007669"/>
    <property type="project" value="UniProtKB-EC"/>
</dbReference>
<feature type="domain" description="Aminoacyl-transfer RNA synthetases class-II family profile" evidence="7">
    <location>
        <begin position="89"/>
        <end position="226"/>
    </location>
</feature>
<evidence type="ECO:0000256" key="2">
    <source>
        <dbReference type="ARBA" id="ARBA00022598"/>
    </source>
</evidence>
<evidence type="ECO:0000313" key="9">
    <source>
        <dbReference type="Proteomes" id="UP000009273"/>
    </source>
</evidence>
<evidence type="ECO:0000259" key="7">
    <source>
        <dbReference type="PROSITE" id="PS50862"/>
    </source>
</evidence>
<dbReference type="KEGG" id="vg:18563502"/>
<dbReference type="SUPFAM" id="SSF55681">
    <property type="entry name" value="Class II aaRS and biotin synthetases"/>
    <property type="match status" value="1"/>
</dbReference>
<name>G3MA28_9CAUD</name>
<gene>
    <name evidence="8" type="primary">287</name>
    <name evidence="8" type="ORF">G_287</name>
</gene>
<proteinExistence type="predicted"/>
<evidence type="ECO:0000256" key="1">
    <source>
        <dbReference type="ARBA" id="ARBA00012840"/>
    </source>
</evidence>
<evidence type="ECO:0000256" key="6">
    <source>
        <dbReference type="ARBA" id="ARBA00031113"/>
    </source>
</evidence>
<dbReference type="PROSITE" id="PS50862">
    <property type="entry name" value="AA_TRNA_LIGASE_II"/>
    <property type="match status" value="1"/>
</dbReference>
<dbReference type="Gene3D" id="3.30.930.10">
    <property type="entry name" value="Bira Bifunctional Protein, Domain 2"/>
    <property type="match status" value="1"/>
</dbReference>
<dbReference type="InterPro" id="IPR006195">
    <property type="entry name" value="aa-tRNA-synth_II"/>
</dbReference>
<organism evidence="8 9">
    <name type="scientific">Bacillus phage G</name>
    <dbReference type="NCBI Taxonomy" id="2884420"/>
    <lineage>
        <taxon>Viruses</taxon>
        <taxon>Duplodnaviria</taxon>
        <taxon>Heunggongvirae</taxon>
        <taxon>Uroviricota</taxon>
        <taxon>Caudoviricetes</taxon>
        <taxon>Donellivirus</taxon>
        <taxon>Donellivirus gee</taxon>
    </lineage>
</organism>
<evidence type="ECO:0000313" key="8">
    <source>
        <dbReference type="EMBL" id="AEO93546.1"/>
    </source>
</evidence>
<sequence length="230" mass="26862">MDFQVQNGIYNLGFKLSKLEKILLDEFSKKLEDKGFNYLSIPTGITWETLLMQGVVGVNGTHYIDNSHCLGGSAEQGILQFFSRQEVEPMKIYARNQCFRKEDKYEGLVHLKEFTKIEQFCFCYEDDWQENFELVLRNSEDFLKEYQIPYRVVNVTDSDQGYHVKKYDIEIKSEKLGWVETHSCSYFGEQQAKRFFISGATHTISNTGIATPRILIPFIENEDLIPEFLK</sequence>
<dbReference type="GeneID" id="18563502"/>
<evidence type="ECO:0000256" key="3">
    <source>
        <dbReference type="ARBA" id="ARBA00022741"/>
    </source>
</evidence>
<dbReference type="PRINTS" id="PR00981">
    <property type="entry name" value="TRNASYNTHSER"/>
</dbReference>
<dbReference type="Proteomes" id="UP000009273">
    <property type="component" value="Segment"/>
</dbReference>
<keyword evidence="4" id="KW-0067">ATP-binding</keyword>